<evidence type="ECO:0000313" key="2">
    <source>
        <dbReference type="Proteomes" id="UP000183316"/>
    </source>
</evidence>
<dbReference type="Proteomes" id="UP000183316">
    <property type="component" value="Chromosome"/>
</dbReference>
<gene>
    <name evidence="1" type="ORF">WLH_03612</name>
</gene>
<keyword evidence="1" id="KW-0540">Nuclease</keyword>
<dbReference type="GO" id="GO:0004527">
    <property type="term" value="F:exonuclease activity"/>
    <property type="evidence" value="ECO:0007669"/>
    <property type="project" value="UniProtKB-KW"/>
</dbReference>
<keyword evidence="1" id="KW-0255">Endonuclease</keyword>
<evidence type="ECO:0000313" key="1">
    <source>
        <dbReference type="EMBL" id="ANK04873.1"/>
    </source>
</evidence>
<organism evidence="1 2">
    <name type="scientific">Escherichia coli O25b:H4</name>
    <dbReference type="NCBI Taxonomy" id="941280"/>
    <lineage>
        <taxon>Bacteria</taxon>
        <taxon>Pseudomonadati</taxon>
        <taxon>Pseudomonadota</taxon>
        <taxon>Gammaproteobacteria</taxon>
        <taxon>Enterobacterales</taxon>
        <taxon>Enterobacteriaceae</taxon>
        <taxon>Escherichia</taxon>
    </lineage>
</organism>
<dbReference type="EMBL" id="CP015085">
    <property type="protein sequence ID" value="ANK04873.1"/>
    <property type="molecule type" value="Genomic_DNA"/>
</dbReference>
<keyword evidence="1" id="KW-0378">Hydrolase</keyword>
<dbReference type="InterPro" id="IPR036691">
    <property type="entry name" value="Endo/exonu/phosph_ase_sf"/>
</dbReference>
<sequence length="52" mass="5839">MEQVCVLFVITVNEVFPYTLKLPVILAGDLNDVAWSATTRLFMQISGLLDPR</sequence>
<reference evidence="1 2" key="1">
    <citation type="submission" date="2016-03" db="EMBL/GenBank/DDBJ databases">
        <title>Genome Sequence and Comparative Pathogenic Determinants of Uropathogenic Escherichia coli O25b:H4, a Clinical Isolate from Saudi Arabia.</title>
        <authorList>
            <person name="Alyamani E.A.J."/>
            <person name="Khiyami M.A."/>
            <person name="Booq R.Y."/>
            <person name="Bahwerth F.S."/>
            <person name="Vaisvil B."/>
            <person name="Schmitt D.P."/>
            <person name="Kapatral V."/>
        </authorList>
    </citation>
    <scope>NUCLEOTIDE SEQUENCE [LARGE SCALE GENOMIC DNA]</scope>
    <source>
        <strain evidence="1 2">O25b:H4</strain>
    </source>
</reference>
<dbReference type="AlphaFoldDB" id="A0A192CFG1"/>
<dbReference type="PATRIC" id="fig|941280.3.peg.3584"/>
<name>A0A192CFG1_ECO25</name>
<dbReference type="GO" id="GO:0004519">
    <property type="term" value="F:endonuclease activity"/>
    <property type="evidence" value="ECO:0007669"/>
    <property type="project" value="UniProtKB-KW"/>
</dbReference>
<accession>A0A192CFG1</accession>
<keyword evidence="1" id="KW-0269">Exonuclease</keyword>
<dbReference type="SUPFAM" id="SSF56219">
    <property type="entry name" value="DNase I-like"/>
    <property type="match status" value="1"/>
</dbReference>
<proteinExistence type="predicted"/>
<protein>
    <submittedName>
        <fullName evidence="1">Endonuclease/Exonuclease/phosphatase family protein</fullName>
    </submittedName>
</protein>